<proteinExistence type="predicted"/>
<dbReference type="SMART" id="SM00028">
    <property type="entry name" value="TPR"/>
    <property type="match status" value="2"/>
</dbReference>
<dbReference type="EMBL" id="AAMS01000009">
    <property type="protein sequence ID" value="EAQ05485.1"/>
    <property type="molecule type" value="Genomic_DNA"/>
</dbReference>
<organism evidence="2 3">
    <name type="scientific">Yoonia vestfoldensis SKA53</name>
    <dbReference type="NCBI Taxonomy" id="314232"/>
    <lineage>
        <taxon>Bacteria</taxon>
        <taxon>Pseudomonadati</taxon>
        <taxon>Pseudomonadota</taxon>
        <taxon>Alphaproteobacteria</taxon>
        <taxon>Rhodobacterales</taxon>
        <taxon>Paracoccaceae</taxon>
        <taxon>Yoonia</taxon>
    </lineage>
</organism>
<feature type="domain" description="Bacterial transcriptional activator" evidence="1">
    <location>
        <begin position="334"/>
        <end position="482"/>
    </location>
</feature>
<dbReference type="InterPro" id="IPR051677">
    <property type="entry name" value="AfsR-DnrI-RedD_regulator"/>
</dbReference>
<dbReference type="SUPFAM" id="SSF48452">
    <property type="entry name" value="TPR-like"/>
    <property type="match status" value="1"/>
</dbReference>
<dbReference type="eggNOG" id="COG3947">
    <property type="taxonomic scope" value="Bacteria"/>
</dbReference>
<dbReference type="GO" id="GO:0006355">
    <property type="term" value="P:regulation of DNA-templated transcription"/>
    <property type="evidence" value="ECO:0007669"/>
    <property type="project" value="InterPro"/>
</dbReference>
<dbReference type="InterPro" id="IPR019734">
    <property type="entry name" value="TPR_rpt"/>
</dbReference>
<evidence type="ECO:0000259" key="1">
    <source>
        <dbReference type="SMART" id="SM01043"/>
    </source>
</evidence>
<dbReference type="InterPro" id="IPR011990">
    <property type="entry name" value="TPR-like_helical_dom_sf"/>
</dbReference>
<sequence>MDDRSEQIDTAENNAGQSCALNISVIYDDADGGFLTDALAQITAASGALVVTNAAQFLTDLQGQARMDFTQAGLDHVPIKLADVSSRLQDAAKRQAARCIIVDMRWGAGTVAAAANFERWGGLCDKLVADTQVSVISVYARSLMIEDQLMAAVRGHSHFLAPSGLYENPFWLPPAYQNGATISQQIGFVLGRLVPDYAGIVDQDDGEASGANPQWITVPRRLRPRVGRDDIWKIRCFGRLRIYLSDGSQIKWDIPGSAPKKTKTLFAYLLQRGEKGAPTDLLAELLWYDEPDEIKKRKRLHHAITMLRKTLGRSDYVRRNGDYYTLVPPDGTWIDLATFEQLCNRSKVLAKTGKPDEAITLLDAADRLYSGELFEDLPSAYFENEIENWVLPKRTWFKDMALKVLRDKAAILRQQGQFRDALQSCQKALRMDPVCAIAHAEAMRIFHAQKRADAVLRQYRQFLTAMDAMELVPETDDLEVLKSKLMNSLS</sequence>
<dbReference type="SMART" id="SM01043">
    <property type="entry name" value="BTAD"/>
    <property type="match status" value="1"/>
</dbReference>
<accession>A3V8Q4</accession>
<gene>
    <name evidence="2" type="ORF">SKA53_03714</name>
</gene>
<dbReference type="GO" id="GO:0003677">
    <property type="term" value="F:DNA binding"/>
    <property type="evidence" value="ECO:0007669"/>
    <property type="project" value="InterPro"/>
</dbReference>
<dbReference type="SUPFAM" id="SSF46894">
    <property type="entry name" value="C-terminal effector domain of the bipartite response regulators"/>
    <property type="match status" value="1"/>
</dbReference>
<dbReference type="InterPro" id="IPR036388">
    <property type="entry name" value="WH-like_DNA-bd_sf"/>
</dbReference>
<dbReference type="AlphaFoldDB" id="A3V8Q4"/>
<dbReference type="RefSeq" id="WP_007204699.1">
    <property type="nucleotide sequence ID" value="NZ_CH672414.1"/>
</dbReference>
<dbReference type="InterPro" id="IPR016032">
    <property type="entry name" value="Sig_transdc_resp-reg_C-effctor"/>
</dbReference>
<dbReference type="PANTHER" id="PTHR35807">
    <property type="entry name" value="TRANSCRIPTIONAL REGULATOR REDD-RELATED"/>
    <property type="match status" value="1"/>
</dbReference>
<evidence type="ECO:0000313" key="3">
    <source>
        <dbReference type="Proteomes" id="UP000004507"/>
    </source>
</evidence>
<reference evidence="2 3" key="1">
    <citation type="submission" date="2006-01" db="EMBL/GenBank/DDBJ databases">
        <authorList>
            <person name="Hagstrom A."/>
            <person name="Ferriera S."/>
            <person name="Johnson J."/>
            <person name="Kravitz S."/>
            <person name="Halpern A."/>
            <person name="Remington K."/>
            <person name="Beeson K."/>
            <person name="Tran B."/>
            <person name="Rogers Y.-H."/>
            <person name="Friedman R."/>
            <person name="Venter J.C."/>
        </authorList>
    </citation>
    <scope>NUCLEOTIDE SEQUENCE [LARGE SCALE GENOMIC DNA]</scope>
    <source>
        <strain evidence="2 3">SKA53</strain>
    </source>
</reference>
<name>A3V8Q4_9RHOB</name>
<dbReference type="STRING" id="314232.SKA53_03714"/>
<dbReference type="HOGENOM" id="CLU_557519_0_0_5"/>
<dbReference type="Gene3D" id="1.25.40.10">
    <property type="entry name" value="Tetratricopeptide repeat domain"/>
    <property type="match status" value="1"/>
</dbReference>
<dbReference type="Pfam" id="PF03704">
    <property type="entry name" value="BTAD"/>
    <property type="match status" value="1"/>
</dbReference>
<dbReference type="OrthoDB" id="8175947at2"/>
<protein>
    <submittedName>
        <fullName evidence="2">Possible response regulator</fullName>
    </submittedName>
</protein>
<comment type="caution">
    <text evidence="2">The sequence shown here is derived from an EMBL/GenBank/DDBJ whole genome shotgun (WGS) entry which is preliminary data.</text>
</comment>
<dbReference type="Gene3D" id="1.10.10.10">
    <property type="entry name" value="Winged helix-like DNA-binding domain superfamily/Winged helix DNA-binding domain"/>
    <property type="match status" value="1"/>
</dbReference>
<dbReference type="InterPro" id="IPR005158">
    <property type="entry name" value="BTAD"/>
</dbReference>
<dbReference type="Proteomes" id="UP000004507">
    <property type="component" value="Unassembled WGS sequence"/>
</dbReference>
<keyword evidence="3" id="KW-1185">Reference proteome</keyword>
<evidence type="ECO:0000313" key="2">
    <source>
        <dbReference type="EMBL" id="EAQ05485.1"/>
    </source>
</evidence>